<dbReference type="Proteomes" id="UP000696280">
    <property type="component" value="Unassembled WGS sequence"/>
</dbReference>
<sequence>MRESSEKAESMFFKYRELIAAQDSFPEIFIARHTASVTLKQLLYHAPKLSIEAEHLNSPYSLVPMPSFASVVKIVVQGKAQALTARLRSQPKSELCPFCRAPLATSSRKNPDFTRPTCPACGSDLTTPNDPPPGNEVTESFQDTPRPDTTHPVTPPGRR</sequence>
<proteinExistence type="predicted"/>
<comment type="caution">
    <text evidence="2">The sequence shown here is derived from an EMBL/GenBank/DDBJ whole genome shotgun (WGS) entry which is preliminary data.</text>
</comment>
<dbReference type="AlphaFoldDB" id="A0A9N9PFJ0"/>
<gene>
    <name evidence="2" type="ORF">HYFRA_00006960</name>
</gene>
<evidence type="ECO:0000313" key="3">
    <source>
        <dbReference type="Proteomes" id="UP000696280"/>
    </source>
</evidence>
<keyword evidence="3" id="KW-1185">Reference proteome</keyword>
<feature type="region of interest" description="Disordered" evidence="1">
    <location>
        <begin position="103"/>
        <end position="159"/>
    </location>
</feature>
<name>A0A9N9PFJ0_9HELO</name>
<dbReference type="EMBL" id="CAJVRL010000037">
    <property type="protein sequence ID" value="CAG8950464.1"/>
    <property type="molecule type" value="Genomic_DNA"/>
</dbReference>
<evidence type="ECO:0000256" key="1">
    <source>
        <dbReference type="SAM" id="MobiDB-lite"/>
    </source>
</evidence>
<reference evidence="2" key="1">
    <citation type="submission" date="2021-07" db="EMBL/GenBank/DDBJ databases">
        <authorList>
            <person name="Durling M."/>
        </authorList>
    </citation>
    <scope>NUCLEOTIDE SEQUENCE</scope>
</reference>
<accession>A0A9N9PFJ0</accession>
<protein>
    <submittedName>
        <fullName evidence="2">Uncharacterized protein</fullName>
    </submittedName>
</protein>
<evidence type="ECO:0000313" key="2">
    <source>
        <dbReference type="EMBL" id="CAG8950464.1"/>
    </source>
</evidence>
<organism evidence="2 3">
    <name type="scientific">Hymenoscyphus fraxineus</name>
    <dbReference type="NCBI Taxonomy" id="746836"/>
    <lineage>
        <taxon>Eukaryota</taxon>
        <taxon>Fungi</taxon>
        <taxon>Dikarya</taxon>
        <taxon>Ascomycota</taxon>
        <taxon>Pezizomycotina</taxon>
        <taxon>Leotiomycetes</taxon>
        <taxon>Helotiales</taxon>
        <taxon>Helotiaceae</taxon>
        <taxon>Hymenoscyphus</taxon>
    </lineage>
</organism>